<accession>A0AAU7C9Z6</accession>
<proteinExistence type="inferred from homology"/>
<sequence length="373" mass="40884">MEVGVIGAGIVGLAQAWSAAERGHRVTVFERSSQASGASIRNFGMVWPIGQPAGEWHDVALRSRERWLALASAANFWVNPCGSIHLAHRDDEWSVLQEFHTLAPSLDFDCTLLSADEVIERTPAANPDGLKGGLYSPTELCVNPAAIVRSLPDWLSKTYGVQFAMRTAITDVDSGSVTSADGRHWGLDRVIVCGGSDLATLFPDVLAQSGLKLCKLQMLKTRPQAAGWRLGPHLASGLTLRHYRNFEICPSLAAVKARIATETPELDRYGIHVMVSQNNEGCLILGDSHEYDADIEPFDKTRIDELILRELRAILRVPDWTIAEHWHGIYAKHPSAPLFTAEPLPGVFVRTGTGGAGMTMAFGLAEIDWRRWS</sequence>
<dbReference type="Gene3D" id="3.50.50.60">
    <property type="entry name" value="FAD/NAD(P)-binding domain"/>
    <property type="match status" value="1"/>
</dbReference>
<organism evidence="6">
    <name type="scientific">Singulisphaera sp. Ch08</name>
    <dbReference type="NCBI Taxonomy" id="3120278"/>
    <lineage>
        <taxon>Bacteria</taxon>
        <taxon>Pseudomonadati</taxon>
        <taxon>Planctomycetota</taxon>
        <taxon>Planctomycetia</taxon>
        <taxon>Isosphaerales</taxon>
        <taxon>Isosphaeraceae</taxon>
        <taxon>Singulisphaera</taxon>
    </lineage>
</organism>
<dbReference type="NCBIfam" id="TIGR03364">
    <property type="entry name" value="HpnW_proposed"/>
    <property type="match status" value="1"/>
</dbReference>
<comment type="similarity">
    <text evidence="2">Belongs to the DadA oxidoreductase family.</text>
</comment>
<reference evidence="6" key="1">
    <citation type="submission" date="2024-05" db="EMBL/GenBank/DDBJ databases">
        <title>Planctomycetes of the genus Singulisphaera possess chitinolytic capabilities.</title>
        <authorList>
            <person name="Ivanova A."/>
        </authorList>
    </citation>
    <scope>NUCLEOTIDE SEQUENCE</scope>
    <source>
        <strain evidence="6">Ch08T</strain>
    </source>
</reference>
<evidence type="ECO:0000256" key="3">
    <source>
        <dbReference type="ARBA" id="ARBA00022630"/>
    </source>
</evidence>
<evidence type="ECO:0000256" key="4">
    <source>
        <dbReference type="ARBA" id="ARBA00023002"/>
    </source>
</evidence>
<keyword evidence="3" id="KW-0285">Flavoprotein</keyword>
<dbReference type="SUPFAM" id="SSF51905">
    <property type="entry name" value="FAD/NAD(P)-binding domain"/>
    <property type="match status" value="1"/>
</dbReference>
<dbReference type="GO" id="GO:0016491">
    <property type="term" value="F:oxidoreductase activity"/>
    <property type="evidence" value="ECO:0007669"/>
    <property type="project" value="UniProtKB-KW"/>
</dbReference>
<comment type="cofactor">
    <cofactor evidence="1">
        <name>FAD</name>
        <dbReference type="ChEBI" id="CHEBI:57692"/>
    </cofactor>
</comment>
<dbReference type="Gene3D" id="3.30.9.10">
    <property type="entry name" value="D-Amino Acid Oxidase, subunit A, domain 2"/>
    <property type="match status" value="1"/>
</dbReference>
<evidence type="ECO:0000259" key="5">
    <source>
        <dbReference type="Pfam" id="PF01266"/>
    </source>
</evidence>
<feature type="domain" description="FAD dependent oxidoreductase" evidence="5">
    <location>
        <begin position="3"/>
        <end position="367"/>
    </location>
</feature>
<dbReference type="Pfam" id="PF01266">
    <property type="entry name" value="DAO"/>
    <property type="match status" value="1"/>
</dbReference>
<dbReference type="PANTHER" id="PTHR13847:SF286">
    <property type="entry name" value="D-AMINO ACID DEHYDROGENASE"/>
    <property type="match status" value="1"/>
</dbReference>
<evidence type="ECO:0000256" key="1">
    <source>
        <dbReference type="ARBA" id="ARBA00001974"/>
    </source>
</evidence>
<dbReference type="InterPro" id="IPR006076">
    <property type="entry name" value="FAD-dep_OxRdtase"/>
</dbReference>
<dbReference type="InterPro" id="IPR036188">
    <property type="entry name" value="FAD/NAD-bd_sf"/>
</dbReference>
<gene>
    <name evidence="6" type="ORF">V5E97_28715</name>
</gene>
<name>A0AAU7C9Z6_9BACT</name>
<dbReference type="RefSeq" id="WP_406695029.1">
    <property type="nucleotide sequence ID" value="NZ_CP155447.1"/>
</dbReference>
<evidence type="ECO:0000313" key="6">
    <source>
        <dbReference type="EMBL" id="XBH02287.1"/>
    </source>
</evidence>
<dbReference type="PANTHER" id="PTHR13847">
    <property type="entry name" value="SARCOSINE DEHYDROGENASE-RELATED"/>
    <property type="match status" value="1"/>
</dbReference>
<dbReference type="AlphaFoldDB" id="A0AAU7C9Z6"/>
<protein>
    <submittedName>
        <fullName evidence="6">TIGR03364 family FAD-dependent oxidoreductase</fullName>
    </submittedName>
</protein>
<dbReference type="GO" id="GO:0005737">
    <property type="term" value="C:cytoplasm"/>
    <property type="evidence" value="ECO:0007669"/>
    <property type="project" value="TreeGrafter"/>
</dbReference>
<keyword evidence="4" id="KW-0560">Oxidoreductase</keyword>
<evidence type="ECO:0000256" key="2">
    <source>
        <dbReference type="ARBA" id="ARBA00009410"/>
    </source>
</evidence>
<dbReference type="InterPro" id="IPR017741">
    <property type="entry name" value="FAD-dependent_OxRdtase_HpnW"/>
</dbReference>
<dbReference type="EMBL" id="CP155447">
    <property type="protein sequence ID" value="XBH02287.1"/>
    <property type="molecule type" value="Genomic_DNA"/>
</dbReference>